<proteinExistence type="predicted"/>
<reference evidence="7 9" key="2">
    <citation type="submission" date="2023-10" db="EMBL/GenBank/DDBJ databases">
        <title>To unveil natural product biosynthetic capacity in Pseudoalteromonas.</title>
        <authorList>
            <person name="Wang J."/>
        </authorList>
    </citation>
    <scope>NUCLEOTIDE SEQUENCE [LARGE SCALE GENOMIC DNA]</scope>
    <source>
        <strain evidence="7 9">DSM 15914</strain>
    </source>
</reference>
<evidence type="ECO:0000313" key="6">
    <source>
        <dbReference type="EMBL" id="NLR20761.1"/>
    </source>
</evidence>
<evidence type="ECO:0000313" key="9">
    <source>
        <dbReference type="Proteomes" id="UP001304419"/>
    </source>
</evidence>
<feature type="domain" description="Major facilitator superfamily (MFS) profile" evidence="5">
    <location>
        <begin position="213"/>
        <end position="399"/>
    </location>
</feature>
<dbReference type="InterPro" id="IPR020846">
    <property type="entry name" value="MFS_dom"/>
</dbReference>
<evidence type="ECO:0000256" key="4">
    <source>
        <dbReference type="SAM" id="Phobius"/>
    </source>
</evidence>
<keyword evidence="2 4" id="KW-1133">Transmembrane helix</keyword>
<dbReference type="AlphaFoldDB" id="A0A8I2H5W3"/>
<dbReference type="Pfam" id="PF07690">
    <property type="entry name" value="MFS_1"/>
    <property type="match status" value="1"/>
</dbReference>
<evidence type="ECO:0000256" key="2">
    <source>
        <dbReference type="ARBA" id="ARBA00022989"/>
    </source>
</evidence>
<dbReference type="GO" id="GO:0022857">
    <property type="term" value="F:transmembrane transporter activity"/>
    <property type="evidence" value="ECO:0007669"/>
    <property type="project" value="InterPro"/>
</dbReference>
<accession>A0A8I2H5W3</accession>
<feature type="transmembrane region" description="Helical" evidence="4">
    <location>
        <begin position="46"/>
        <end position="67"/>
    </location>
</feature>
<evidence type="ECO:0000313" key="8">
    <source>
        <dbReference type="Proteomes" id="UP000646877"/>
    </source>
</evidence>
<dbReference type="EMBL" id="WEIA01000002">
    <property type="protein sequence ID" value="NLR20761.1"/>
    <property type="molecule type" value="Genomic_DNA"/>
</dbReference>
<dbReference type="SUPFAM" id="SSF103473">
    <property type="entry name" value="MFS general substrate transporter"/>
    <property type="match status" value="1"/>
</dbReference>
<feature type="transmembrane region" description="Helical" evidence="4">
    <location>
        <begin position="216"/>
        <end position="240"/>
    </location>
</feature>
<keyword evidence="1 4" id="KW-0812">Transmembrane</keyword>
<gene>
    <name evidence="6" type="ORF">F9Y85_05390</name>
    <name evidence="7" type="ORF">R5H13_05695</name>
</gene>
<evidence type="ECO:0000256" key="1">
    <source>
        <dbReference type="ARBA" id="ARBA00022692"/>
    </source>
</evidence>
<evidence type="ECO:0000313" key="7">
    <source>
        <dbReference type="EMBL" id="WOX29756.1"/>
    </source>
</evidence>
<name>A0A8I2H5W3_9GAMM</name>
<keyword evidence="9" id="KW-1185">Reference proteome</keyword>
<dbReference type="Proteomes" id="UP000646877">
    <property type="component" value="Unassembled WGS sequence"/>
</dbReference>
<evidence type="ECO:0000259" key="5">
    <source>
        <dbReference type="PROSITE" id="PS50850"/>
    </source>
</evidence>
<organism evidence="6 8">
    <name type="scientific">Pseudoalteromonas maricaloris</name>
    <dbReference type="NCBI Taxonomy" id="184924"/>
    <lineage>
        <taxon>Bacteria</taxon>
        <taxon>Pseudomonadati</taxon>
        <taxon>Pseudomonadota</taxon>
        <taxon>Gammaproteobacteria</taxon>
        <taxon>Alteromonadales</taxon>
        <taxon>Pseudoalteromonadaceae</taxon>
        <taxon>Pseudoalteromonas</taxon>
    </lineage>
</organism>
<dbReference type="RefSeq" id="WP_193521596.1">
    <property type="nucleotide sequence ID" value="NZ_CBCSDF010000002.1"/>
</dbReference>
<keyword evidence="3 4" id="KW-0472">Membrane</keyword>
<dbReference type="InterPro" id="IPR011701">
    <property type="entry name" value="MFS"/>
</dbReference>
<feature type="transmembrane region" description="Helical" evidence="4">
    <location>
        <begin position="246"/>
        <end position="266"/>
    </location>
</feature>
<dbReference type="InterPro" id="IPR036259">
    <property type="entry name" value="MFS_trans_sf"/>
</dbReference>
<feature type="transmembrane region" description="Helical" evidence="4">
    <location>
        <begin position="20"/>
        <end position="40"/>
    </location>
</feature>
<dbReference type="PANTHER" id="PTHR23542">
    <property type="match status" value="1"/>
</dbReference>
<feature type="transmembrane region" description="Helical" evidence="4">
    <location>
        <begin position="364"/>
        <end position="382"/>
    </location>
</feature>
<protein>
    <submittedName>
        <fullName evidence="6">MFS transporter</fullName>
    </submittedName>
</protein>
<dbReference type="Proteomes" id="UP001304419">
    <property type="component" value="Chromosome 1"/>
</dbReference>
<dbReference type="PROSITE" id="PS50850">
    <property type="entry name" value="MFS"/>
    <property type="match status" value="1"/>
</dbReference>
<reference evidence="6" key="1">
    <citation type="submission" date="2019-10" db="EMBL/GenBank/DDBJ databases">
        <authorList>
            <person name="Paulsen S."/>
        </authorList>
    </citation>
    <scope>NUCLEOTIDE SEQUENCE</scope>
    <source>
        <strain evidence="6">LMG 19692</strain>
    </source>
</reference>
<feature type="transmembrane region" description="Helical" evidence="4">
    <location>
        <begin position="302"/>
        <end position="324"/>
    </location>
</feature>
<feature type="transmembrane region" description="Helical" evidence="4">
    <location>
        <begin position="278"/>
        <end position="296"/>
    </location>
</feature>
<dbReference type="PANTHER" id="PTHR23542:SF1">
    <property type="entry name" value="MAJOR FACILITATOR SUPERFAMILY (MFS) PROFILE DOMAIN-CONTAINING PROTEIN"/>
    <property type="match status" value="1"/>
</dbReference>
<feature type="transmembrane region" description="Helical" evidence="4">
    <location>
        <begin position="336"/>
        <end position="358"/>
    </location>
</feature>
<evidence type="ECO:0000256" key="3">
    <source>
        <dbReference type="ARBA" id="ARBA00023136"/>
    </source>
</evidence>
<feature type="transmembrane region" description="Helical" evidence="4">
    <location>
        <begin position="173"/>
        <end position="189"/>
    </location>
</feature>
<sequence>MNNPYSEIFKTKGTKHFSCAGFIARMPLSMMAIGLITMLSQLYDSYWIAGSIAALFTFTMAFAAPQLSRLIDRVGQRKVVIPAVLFSAISALALLLLSHLQAPLWSLYVLAMCAGIMPSVPALVRARWSAIQSDQGLLNTAYSFESVLDEITFVIGPPLAIALSSLLFPQAGPLLAVILFVIGSIWLVSQKDTEPKIEQSENQTRTSALANSTVKLLSLVLLALGVIVGAIDVLSIAFAQQQGMPIAASLVLSMYALGSCIAGFGFGAVKWRVSMPVLLVRFAIFTLIASVLLLSVNHVYGLAVVMFISGLAFAPTMIIAMGLVEQSVPKRLLTEALTWLITGLGVGIAGGTALTGWVVEHFTVDLGFGVAVVAAATVVLLARYQKHDDKRRATQVVSD</sequence>
<dbReference type="Gene3D" id="1.20.1250.20">
    <property type="entry name" value="MFS general substrate transporter like domains"/>
    <property type="match status" value="2"/>
</dbReference>
<dbReference type="EMBL" id="CP137578">
    <property type="protein sequence ID" value="WOX29756.1"/>
    <property type="molecule type" value="Genomic_DNA"/>
</dbReference>
<feature type="transmembrane region" description="Helical" evidence="4">
    <location>
        <begin position="79"/>
        <end position="99"/>
    </location>
</feature>